<dbReference type="EMBL" id="KV878209">
    <property type="protein sequence ID" value="OJJ40921.1"/>
    <property type="molecule type" value="Genomic_DNA"/>
</dbReference>
<evidence type="ECO:0000313" key="2">
    <source>
        <dbReference type="Proteomes" id="UP000184383"/>
    </source>
</evidence>
<dbReference type="GeneID" id="63743241"/>
<reference evidence="2" key="1">
    <citation type="journal article" date="2017" name="Genome Biol.">
        <title>Comparative genomics reveals high biological diversity and specific adaptations in the industrially and medically important fungal genus Aspergillus.</title>
        <authorList>
            <person name="de Vries R.P."/>
            <person name="Riley R."/>
            <person name="Wiebenga A."/>
            <person name="Aguilar-Osorio G."/>
            <person name="Amillis S."/>
            <person name="Uchima C.A."/>
            <person name="Anderluh G."/>
            <person name="Asadollahi M."/>
            <person name="Askin M."/>
            <person name="Barry K."/>
            <person name="Battaglia E."/>
            <person name="Bayram O."/>
            <person name="Benocci T."/>
            <person name="Braus-Stromeyer S.A."/>
            <person name="Caldana C."/>
            <person name="Canovas D."/>
            <person name="Cerqueira G.C."/>
            <person name="Chen F."/>
            <person name="Chen W."/>
            <person name="Choi C."/>
            <person name="Clum A."/>
            <person name="Dos Santos R.A."/>
            <person name="Damasio A.R."/>
            <person name="Diallinas G."/>
            <person name="Emri T."/>
            <person name="Fekete E."/>
            <person name="Flipphi M."/>
            <person name="Freyberg S."/>
            <person name="Gallo A."/>
            <person name="Gournas C."/>
            <person name="Habgood R."/>
            <person name="Hainaut M."/>
            <person name="Harispe M.L."/>
            <person name="Henrissat B."/>
            <person name="Hilden K.S."/>
            <person name="Hope R."/>
            <person name="Hossain A."/>
            <person name="Karabika E."/>
            <person name="Karaffa L."/>
            <person name="Karanyi Z."/>
            <person name="Krasevec N."/>
            <person name="Kuo A."/>
            <person name="Kusch H."/>
            <person name="LaButti K."/>
            <person name="Lagendijk E.L."/>
            <person name="Lapidus A."/>
            <person name="Levasseur A."/>
            <person name="Lindquist E."/>
            <person name="Lipzen A."/>
            <person name="Logrieco A.F."/>
            <person name="MacCabe A."/>
            <person name="Maekelae M.R."/>
            <person name="Malavazi I."/>
            <person name="Melin P."/>
            <person name="Meyer V."/>
            <person name="Mielnichuk N."/>
            <person name="Miskei M."/>
            <person name="Molnar A.P."/>
            <person name="Mule G."/>
            <person name="Ngan C.Y."/>
            <person name="Orejas M."/>
            <person name="Orosz E."/>
            <person name="Ouedraogo J.P."/>
            <person name="Overkamp K.M."/>
            <person name="Park H.-S."/>
            <person name="Perrone G."/>
            <person name="Piumi F."/>
            <person name="Punt P.J."/>
            <person name="Ram A.F."/>
            <person name="Ramon A."/>
            <person name="Rauscher S."/>
            <person name="Record E."/>
            <person name="Riano-Pachon D.M."/>
            <person name="Robert V."/>
            <person name="Roehrig J."/>
            <person name="Ruller R."/>
            <person name="Salamov A."/>
            <person name="Salih N.S."/>
            <person name="Samson R.A."/>
            <person name="Sandor E."/>
            <person name="Sanguinetti M."/>
            <person name="Schuetze T."/>
            <person name="Sepcic K."/>
            <person name="Shelest E."/>
            <person name="Sherlock G."/>
            <person name="Sophianopoulou V."/>
            <person name="Squina F.M."/>
            <person name="Sun H."/>
            <person name="Susca A."/>
            <person name="Todd R.B."/>
            <person name="Tsang A."/>
            <person name="Unkles S.E."/>
            <person name="van de Wiele N."/>
            <person name="van Rossen-Uffink D."/>
            <person name="Oliveira J.V."/>
            <person name="Vesth T.C."/>
            <person name="Visser J."/>
            <person name="Yu J.-H."/>
            <person name="Zhou M."/>
            <person name="Andersen M.R."/>
            <person name="Archer D.B."/>
            <person name="Baker S.E."/>
            <person name="Benoit I."/>
            <person name="Brakhage A.A."/>
            <person name="Braus G.H."/>
            <person name="Fischer R."/>
            <person name="Frisvad J.C."/>
            <person name="Goldman G.H."/>
            <person name="Houbraken J."/>
            <person name="Oakley B."/>
            <person name="Pocsi I."/>
            <person name="Scazzocchio C."/>
            <person name="Seiboth B."/>
            <person name="vanKuyk P.A."/>
            <person name="Wortman J."/>
            <person name="Dyer P.S."/>
            <person name="Grigoriev I.V."/>
        </authorList>
    </citation>
    <scope>NUCLEOTIDE SEQUENCE [LARGE SCALE GENOMIC DNA]</scope>
    <source>
        <strain evidence="2">DTO 134E9</strain>
    </source>
</reference>
<organism evidence="1 2">
    <name type="scientific">Aspergillus wentii DTO 134E9</name>
    <dbReference type="NCBI Taxonomy" id="1073089"/>
    <lineage>
        <taxon>Eukaryota</taxon>
        <taxon>Fungi</taxon>
        <taxon>Dikarya</taxon>
        <taxon>Ascomycota</taxon>
        <taxon>Pezizomycotina</taxon>
        <taxon>Eurotiomycetes</taxon>
        <taxon>Eurotiomycetidae</taxon>
        <taxon>Eurotiales</taxon>
        <taxon>Aspergillaceae</taxon>
        <taxon>Aspergillus</taxon>
        <taxon>Aspergillus subgen. Cremei</taxon>
    </lineage>
</organism>
<evidence type="ECO:0008006" key="3">
    <source>
        <dbReference type="Google" id="ProtNLM"/>
    </source>
</evidence>
<proteinExistence type="predicted"/>
<dbReference type="RefSeq" id="XP_040694597.1">
    <property type="nucleotide sequence ID" value="XM_040827393.1"/>
</dbReference>
<dbReference type="AlphaFoldDB" id="A0A1L9S189"/>
<accession>A0A1L9S189</accession>
<keyword evidence="2" id="KW-1185">Reference proteome</keyword>
<name>A0A1L9S189_ASPWE</name>
<dbReference type="STRING" id="1073089.A0A1L9S189"/>
<gene>
    <name evidence="1" type="ORF">ASPWEDRAFT_101498</name>
</gene>
<dbReference type="OrthoDB" id="2117718at2759"/>
<protein>
    <recommendedName>
        <fullName evidence="3">Glutathionylspermidine synthase pre-ATP-grasp-like domain-containing protein</fullName>
    </recommendedName>
</protein>
<sequence length="500" mass="57432">MIQQISLAATTNPLTPSHPDRTDPKTRLAERKAFLSSLDISSRRAPYSLSSTFPLSPHPLLVSRLQLDNLRKFHHALDLAVTNIVERWWVDHEAALPRRMPLEEREEEVLQWIHKTSEEKKMRPFHIRKGIWRPDLLIENVPTPSGQRQELRVCDINARCAFDLFPFVVYGHQGLTDIGAKERGFFPATNSREMLQRLFTVYDPRQQIHLLTGKDRAVSMRILGHLMSKRLDRNLKPTVITSKDLRLIPSPHSKTGYILCCLRKRFGSNPCRLVNEHGEHLEPIHQLGMQLDQEELRALSQDMLQHISLYCINDLRTVYLVQDKRMLGIILQELDDLVHRHHVLTSAQADLLRTNILPTIIPGSSELDQLIFQSHENKTIKNDYVLKPIRAGRPKDIIFGEDLTPEQWEATLLSMENPQLRAEEKLFIVQRRVDQPTLDILLDEEKGTQKTHVTGSYHAIDGGFAGFGVWRTGEGRICSFDHGASWIPSVVPFPQRRGSV</sequence>
<dbReference type="Proteomes" id="UP000184383">
    <property type="component" value="Unassembled WGS sequence"/>
</dbReference>
<evidence type="ECO:0000313" key="1">
    <source>
        <dbReference type="EMBL" id="OJJ40921.1"/>
    </source>
</evidence>
<dbReference type="VEuPathDB" id="FungiDB:ASPWEDRAFT_101498"/>
<dbReference type="SUPFAM" id="SSF56059">
    <property type="entry name" value="Glutathione synthetase ATP-binding domain-like"/>
    <property type="match status" value="1"/>
</dbReference>